<sequence length="186" mass="20842">MKMIVGLGNLGPKYKGTKHNVGFETVDELAERHRFSINKNLFDASYAEVFINNKKTLFVKPMSYMNNSGKALRPLADYFGVVDEDILIVYDDLDLDVGQVRFRLKGSPGGHNGMKDIVNVMGTKNIKRARIGIGRPHPKQSVISHVLGGFKEDEKEIIQGSVQHTADAIDFWLEGHTFDAVMSQYN</sequence>
<comment type="subcellular location">
    <subcellularLocation>
        <location evidence="8">Cytoplasm</location>
    </subcellularLocation>
</comment>
<dbReference type="NCBIfam" id="TIGR00447">
    <property type="entry name" value="pth"/>
    <property type="match status" value="1"/>
</dbReference>
<keyword evidence="12" id="KW-1185">Reference proteome</keyword>
<dbReference type="InterPro" id="IPR018171">
    <property type="entry name" value="Pept_tRNA_hydro_CS"/>
</dbReference>
<evidence type="ECO:0000256" key="7">
    <source>
        <dbReference type="ARBA" id="ARBA00050038"/>
    </source>
</evidence>
<evidence type="ECO:0000256" key="1">
    <source>
        <dbReference type="ARBA" id="ARBA00013260"/>
    </source>
</evidence>
<feature type="site" description="Discriminates between blocked and unblocked aminoacyl-tRNA" evidence="8">
    <location>
        <position position="9"/>
    </location>
</feature>
<dbReference type="Gene3D" id="3.40.50.1470">
    <property type="entry name" value="Peptidyl-tRNA hydrolase"/>
    <property type="match status" value="1"/>
</dbReference>
<reference evidence="11" key="1">
    <citation type="submission" date="2023-07" db="EMBL/GenBank/DDBJ databases">
        <title>Between Cages and Wild: Unraveling the Impact of Captivity on Animal Microbiomes and Antimicrobial Resistance.</title>
        <authorList>
            <person name="Schmartz G.P."/>
            <person name="Rehner J."/>
            <person name="Schuff M.J."/>
            <person name="Becker S.L."/>
            <person name="Kravczyk M."/>
            <person name="Gurevich A."/>
            <person name="Francke R."/>
            <person name="Mueller R."/>
            <person name="Keller V."/>
            <person name="Keller A."/>
        </authorList>
    </citation>
    <scope>NUCLEOTIDE SEQUENCE</scope>
    <source>
        <strain evidence="11">S39M_St_73</strain>
    </source>
</reference>
<dbReference type="EMBL" id="JAUNQW010000006">
    <property type="protein sequence ID" value="MDO5457164.1"/>
    <property type="molecule type" value="Genomic_DNA"/>
</dbReference>
<accession>A0AA43UBZ1</accession>
<keyword evidence="4 8" id="KW-0694">RNA-binding</keyword>
<evidence type="ECO:0000313" key="12">
    <source>
        <dbReference type="Proteomes" id="UP001171751"/>
    </source>
</evidence>
<evidence type="ECO:0000256" key="10">
    <source>
        <dbReference type="RuleBase" id="RU004320"/>
    </source>
</evidence>
<dbReference type="CDD" id="cd00462">
    <property type="entry name" value="PTH"/>
    <property type="match status" value="1"/>
</dbReference>
<gene>
    <name evidence="8 11" type="primary">pth</name>
    <name evidence="11" type="ORF">Q4F26_02355</name>
</gene>
<keyword evidence="8" id="KW-0963">Cytoplasm</keyword>
<evidence type="ECO:0000256" key="5">
    <source>
        <dbReference type="ARBA" id="ARBA00038063"/>
    </source>
</evidence>
<dbReference type="GO" id="GO:0005737">
    <property type="term" value="C:cytoplasm"/>
    <property type="evidence" value="ECO:0007669"/>
    <property type="project" value="UniProtKB-SubCell"/>
</dbReference>
<dbReference type="AlphaFoldDB" id="A0AA43UBZ1"/>
<dbReference type="GO" id="GO:0004045">
    <property type="term" value="F:peptidyl-tRNA hydrolase activity"/>
    <property type="evidence" value="ECO:0007669"/>
    <property type="project" value="UniProtKB-UniRule"/>
</dbReference>
<keyword evidence="3 8" id="KW-0378">Hydrolase</keyword>
<organism evidence="11 12">
    <name type="scientific">Atopococcus tabaci</name>
    <dbReference type="NCBI Taxonomy" id="269774"/>
    <lineage>
        <taxon>Bacteria</taxon>
        <taxon>Bacillati</taxon>
        <taxon>Bacillota</taxon>
        <taxon>Bacilli</taxon>
        <taxon>Lactobacillales</taxon>
        <taxon>Carnobacteriaceae</taxon>
        <taxon>Atopococcus</taxon>
    </lineage>
</organism>
<dbReference type="FunFam" id="3.40.50.1470:FF:000001">
    <property type="entry name" value="Peptidyl-tRNA hydrolase"/>
    <property type="match status" value="1"/>
</dbReference>
<comment type="caution">
    <text evidence="11">The sequence shown here is derived from an EMBL/GenBank/DDBJ whole genome shotgun (WGS) entry which is preliminary data.</text>
</comment>
<comment type="similarity">
    <text evidence="5 8 10">Belongs to the PTH family.</text>
</comment>
<evidence type="ECO:0000256" key="8">
    <source>
        <dbReference type="HAMAP-Rule" id="MF_00083"/>
    </source>
</evidence>
<dbReference type="PROSITE" id="PS01195">
    <property type="entry name" value="PEPT_TRNA_HYDROL_1"/>
    <property type="match status" value="1"/>
</dbReference>
<dbReference type="PANTHER" id="PTHR17224">
    <property type="entry name" value="PEPTIDYL-TRNA HYDROLASE"/>
    <property type="match status" value="1"/>
</dbReference>
<feature type="site" description="Stabilizes the basic form of H active site to accept a proton" evidence="8">
    <location>
        <position position="91"/>
    </location>
</feature>
<feature type="binding site" evidence="8">
    <location>
        <position position="112"/>
    </location>
    <ligand>
        <name>tRNA</name>
        <dbReference type="ChEBI" id="CHEBI:17843"/>
    </ligand>
</feature>
<dbReference type="GO" id="GO:0006515">
    <property type="term" value="P:protein quality control for misfolded or incompletely synthesized proteins"/>
    <property type="evidence" value="ECO:0007669"/>
    <property type="project" value="UniProtKB-UniRule"/>
</dbReference>
<evidence type="ECO:0000256" key="2">
    <source>
        <dbReference type="ARBA" id="ARBA00022555"/>
    </source>
</evidence>
<dbReference type="PROSITE" id="PS01196">
    <property type="entry name" value="PEPT_TRNA_HYDROL_2"/>
    <property type="match status" value="1"/>
</dbReference>
<dbReference type="InterPro" id="IPR001328">
    <property type="entry name" value="Pept_tRNA_hydro"/>
</dbReference>
<feature type="binding site" evidence="8">
    <location>
        <position position="64"/>
    </location>
    <ligand>
        <name>tRNA</name>
        <dbReference type="ChEBI" id="CHEBI:17843"/>
    </ligand>
</feature>
<evidence type="ECO:0000256" key="9">
    <source>
        <dbReference type="RuleBase" id="RU000673"/>
    </source>
</evidence>
<proteinExistence type="inferred from homology"/>
<dbReference type="EC" id="3.1.1.29" evidence="1 8"/>
<comment type="catalytic activity">
    <reaction evidence="6 8 9">
        <text>an N-acyl-L-alpha-aminoacyl-tRNA + H2O = an N-acyl-L-amino acid + a tRNA + H(+)</text>
        <dbReference type="Rhea" id="RHEA:54448"/>
        <dbReference type="Rhea" id="RHEA-COMP:10123"/>
        <dbReference type="Rhea" id="RHEA-COMP:13883"/>
        <dbReference type="ChEBI" id="CHEBI:15377"/>
        <dbReference type="ChEBI" id="CHEBI:15378"/>
        <dbReference type="ChEBI" id="CHEBI:59874"/>
        <dbReference type="ChEBI" id="CHEBI:78442"/>
        <dbReference type="ChEBI" id="CHEBI:138191"/>
        <dbReference type="EC" id="3.1.1.29"/>
    </reaction>
</comment>
<dbReference type="PANTHER" id="PTHR17224:SF1">
    <property type="entry name" value="PEPTIDYL-TRNA HYDROLASE"/>
    <property type="match status" value="1"/>
</dbReference>
<evidence type="ECO:0000256" key="3">
    <source>
        <dbReference type="ARBA" id="ARBA00022801"/>
    </source>
</evidence>
<comment type="function">
    <text evidence="8">Hydrolyzes ribosome-free peptidyl-tRNAs (with 1 or more amino acids incorporated), which drop off the ribosome during protein synthesis, or as a result of ribosome stalling.</text>
</comment>
<dbReference type="SUPFAM" id="SSF53178">
    <property type="entry name" value="Peptidyl-tRNA hydrolase-like"/>
    <property type="match status" value="1"/>
</dbReference>
<protein>
    <recommendedName>
        <fullName evidence="7 8">Peptidyl-tRNA hydrolase</fullName>
        <shortName evidence="8">Pth</shortName>
        <ecNumber evidence="1 8">3.1.1.29</ecNumber>
    </recommendedName>
</protein>
<keyword evidence="2 8" id="KW-0820">tRNA-binding</keyword>
<feature type="active site" description="Proton acceptor" evidence="8">
    <location>
        <position position="19"/>
    </location>
</feature>
<dbReference type="GO" id="GO:0000049">
    <property type="term" value="F:tRNA binding"/>
    <property type="evidence" value="ECO:0007669"/>
    <property type="project" value="UniProtKB-UniRule"/>
</dbReference>
<feature type="binding site" evidence="8">
    <location>
        <position position="66"/>
    </location>
    <ligand>
        <name>tRNA</name>
        <dbReference type="ChEBI" id="CHEBI:17843"/>
    </ligand>
</feature>
<dbReference type="Pfam" id="PF01195">
    <property type="entry name" value="Pept_tRNA_hydro"/>
    <property type="match status" value="1"/>
</dbReference>
<dbReference type="GO" id="GO:0072344">
    <property type="term" value="P:rescue of stalled ribosome"/>
    <property type="evidence" value="ECO:0007669"/>
    <property type="project" value="UniProtKB-UniRule"/>
</dbReference>
<evidence type="ECO:0000313" key="11">
    <source>
        <dbReference type="EMBL" id="MDO5457164.1"/>
    </source>
</evidence>
<feature type="binding site" evidence="8">
    <location>
        <position position="14"/>
    </location>
    <ligand>
        <name>tRNA</name>
        <dbReference type="ChEBI" id="CHEBI:17843"/>
    </ligand>
</feature>
<comment type="subunit">
    <text evidence="8">Monomer.</text>
</comment>
<dbReference type="HAMAP" id="MF_00083">
    <property type="entry name" value="Pept_tRNA_hydro_bact"/>
    <property type="match status" value="1"/>
</dbReference>
<dbReference type="InterPro" id="IPR036416">
    <property type="entry name" value="Pept_tRNA_hydro_sf"/>
</dbReference>
<evidence type="ECO:0000256" key="4">
    <source>
        <dbReference type="ARBA" id="ARBA00022884"/>
    </source>
</evidence>
<comment type="function">
    <text evidence="8">Catalyzes the release of premature peptidyl moieties from peptidyl-tRNA molecules trapped in stalled 50S ribosomal subunits, and thus maintains levels of free tRNAs and 50S ribosomes.</text>
</comment>
<name>A0AA43UBZ1_9LACT</name>
<evidence type="ECO:0000256" key="6">
    <source>
        <dbReference type="ARBA" id="ARBA00048707"/>
    </source>
</evidence>
<dbReference type="Proteomes" id="UP001171751">
    <property type="component" value="Unassembled WGS sequence"/>
</dbReference>